<dbReference type="InterPro" id="IPR050838">
    <property type="entry name" value="Ketopantoate_reductase"/>
</dbReference>
<feature type="domain" description="Ketopantoate reductase N-terminal" evidence="11">
    <location>
        <begin position="4"/>
        <end position="153"/>
    </location>
</feature>
<dbReference type="Gene3D" id="3.40.50.720">
    <property type="entry name" value="NAD(P)-binding Rossmann-like Domain"/>
    <property type="match status" value="1"/>
</dbReference>
<comment type="pathway">
    <text evidence="1 10">Cofactor biosynthesis; (R)-pantothenate biosynthesis; (R)-pantoate from 3-methyl-2-oxobutanoate: step 2/2.</text>
</comment>
<dbReference type="Proteomes" id="UP001596104">
    <property type="component" value="Unassembled WGS sequence"/>
</dbReference>
<dbReference type="GO" id="GO:0008677">
    <property type="term" value="F:2-dehydropantoate 2-reductase activity"/>
    <property type="evidence" value="ECO:0007669"/>
    <property type="project" value="UniProtKB-EC"/>
</dbReference>
<accession>A0ABW0H8T4</accession>
<evidence type="ECO:0000256" key="2">
    <source>
        <dbReference type="ARBA" id="ARBA00007870"/>
    </source>
</evidence>
<comment type="similarity">
    <text evidence="2 10">Belongs to the ketopantoate reductase family.</text>
</comment>
<evidence type="ECO:0000259" key="12">
    <source>
        <dbReference type="Pfam" id="PF08546"/>
    </source>
</evidence>
<evidence type="ECO:0000256" key="4">
    <source>
        <dbReference type="ARBA" id="ARBA00019465"/>
    </source>
</evidence>
<protein>
    <recommendedName>
        <fullName evidence="4 10">2-dehydropantoate 2-reductase</fullName>
        <ecNumber evidence="3 10">1.1.1.169</ecNumber>
    </recommendedName>
    <alternativeName>
        <fullName evidence="8 10">Ketopantoate reductase</fullName>
    </alternativeName>
</protein>
<comment type="function">
    <text evidence="10">Catalyzes the NADPH-dependent reduction of ketopantoate into pantoic acid.</text>
</comment>
<dbReference type="Pfam" id="PF08546">
    <property type="entry name" value="ApbA_C"/>
    <property type="match status" value="1"/>
</dbReference>
<organism evidence="13 14">
    <name type="scientific">Bosea vestrisii</name>
    <dbReference type="NCBI Taxonomy" id="151416"/>
    <lineage>
        <taxon>Bacteria</taxon>
        <taxon>Pseudomonadati</taxon>
        <taxon>Pseudomonadota</taxon>
        <taxon>Alphaproteobacteria</taxon>
        <taxon>Hyphomicrobiales</taxon>
        <taxon>Boseaceae</taxon>
        <taxon>Bosea</taxon>
    </lineage>
</organism>
<gene>
    <name evidence="13" type="ORF">ACFPPC_13180</name>
</gene>
<keyword evidence="7 10" id="KW-0560">Oxidoreductase</keyword>
<dbReference type="SUPFAM" id="SSF51735">
    <property type="entry name" value="NAD(P)-binding Rossmann-fold domains"/>
    <property type="match status" value="1"/>
</dbReference>
<proteinExistence type="inferred from homology"/>
<feature type="domain" description="Ketopantoate reductase C-terminal" evidence="12">
    <location>
        <begin position="177"/>
        <end position="315"/>
    </location>
</feature>
<sequence>MARICIYGAGAIGCYLGGRLAAGGVTVDFVGRPGMGEELRRHGLTPTHYDGRDWRVPPEAIAFSTRPDAAASAELILVTVKSGATAQAAAELAGAIRPDAVVISFQNGIGNAQALRTALPGRSVLAGMVPFNVVKRAPGAFHQASEGEPEVEDAPELSPFLADFAQAGFALRRHRDMLPVQWAKLLLNLNNAVNALSGLPLQQELAQRDYRRCLALAQAEALAFLKEAGLRPARLTPLPAGWIPALLRLPDALFARFAGKMLAIDPSARSSMADDLAAGRRTEVDWINGEVVRLAKRLGRKAPVNEHLSFLVRQAESAPRPWSGEALLAQLYEAQARRG</sequence>
<evidence type="ECO:0000256" key="7">
    <source>
        <dbReference type="ARBA" id="ARBA00023002"/>
    </source>
</evidence>
<comment type="catalytic activity">
    <reaction evidence="9 10">
        <text>(R)-pantoate + NADP(+) = 2-dehydropantoate + NADPH + H(+)</text>
        <dbReference type="Rhea" id="RHEA:16233"/>
        <dbReference type="ChEBI" id="CHEBI:11561"/>
        <dbReference type="ChEBI" id="CHEBI:15378"/>
        <dbReference type="ChEBI" id="CHEBI:15980"/>
        <dbReference type="ChEBI" id="CHEBI:57783"/>
        <dbReference type="ChEBI" id="CHEBI:58349"/>
        <dbReference type="EC" id="1.1.1.169"/>
    </reaction>
</comment>
<dbReference type="PANTHER" id="PTHR43765">
    <property type="entry name" value="2-DEHYDROPANTOATE 2-REDUCTASE-RELATED"/>
    <property type="match status" value="1"/>
</dbReference>
<dbReference type="NCBIfam" id="NF006083">
    <property type="entry name" value="PRK08229.1"/>
    <property type="match status" value="1"/>
</dbReference>
<reference evidence="14" key="1">
    <citation type="journal article" date="2019" name="Int. J. Syst. Evol. Microbiol.">
        <title>The Global Catalogue of Microorganisms (GCM) 10K type strain sequencing project: providing services to taxonomists for standard genome sequencing and annotation.</title>
        <authorList>
            <consortium name="The Broad Institute Genomics Platform"/>
            <consortium name="The Broad Institute Genome Sequencing Center for Infectious Disease"/>
            <person name="Wu L."/>
            <person name="Ma J."/>
        </authorList>
    </citation>
    <scope>NUCLEOTIDE SEQUENCE [LARGE SCALE GENOMIC DNA]</scope>
    <source>
        <strain evidence="14">CGMCC 1.16326</strain>
    </source>
</reference>
<evidence type="ECO:0000313" key="13">
    <source>
        <dbReference type="EMBL" id="MFC5393591.1"/>
    </source>
</evidence>
<dbReference type="InterPro" id="IPR013332">
    <property type="entry name" value="KPR_N"/>
</dbReference>
<dbReference type="NCBIfam" id="TIGR00745">
    <property type="entry name" value="apbA_panE"/>
    <property type="match status" value="1"/>
</dbReference>
<keyword evidence="14" id="KW-1185">Reference proteome</keyword>
<dbReference type="InterPro" id="IPR036291">
    <property type="entry name" value="NAD(P)-bd_dom_sf"/>
</dbReference>
<evidence type="ECO:0000256" key="5">
    <source>
        <dbReference type="ARBA" id="ARBA00022655"/>
    </source>
</evidence>
<evidence type="ECO:0000256" key="10">
    <source>
        <dbReference type="RuleBase" id="RU362068"/>
    </source>
</evidence>
<evidence type="ECO:0000256" key="8">
    <source>
        <dbReference type="ARBA" id="ARBA00032024"/>
    </source>
</evidence>
<dbReference type="Pfam" id="PF02558">
    <property type="entry name" value="ApbA"/>
    <property type="match status" value="1"/>
</dbReference>
<evidence type="ECO:0000256" key="1">
    <source>
        <dbReference type="ARBA" id="ARBA00004994"/>
    </source>
</evidence>
<dbReference type="InterPro" id="IPR008927">
    <property type="entry name" value="6-PGluconate_DH-like_C_sf"/>
</dbReference>
<dbReference type="InterPro" id="IPR013752">
    <property type="entry name" value="KPA_reductase"/>
</dbReference>
<keyword evidence="6 10" id="KW-0521">NADP</keyword>
<dbReference type="InterPro" id="IPR013328">
    <property type="entry name" value="6PGD_dom2"/>
</dbReference>
<dbReference type="PANTHER" id="PTHR43765:SF2">
    <property type="entry name" value="2-DEHYDROPANTOATE 2-REDUCTASE"/>
    <property type="match status" value="1"/>
</dbReference>
<dbReference type="Gene3D" id="1.10.1040.10">
    <property type="entry name" value="N-(1-d-carboxylethyl)-l-norvaline Dehydrogenase, domain 2"/>
    <property type="match status" value="1"/>
</dbReference>
<dbReference type="InterPro" id="IPR003710">
    <property type="entry name" value="ApbA"/>
</dbReference>
<dbReference type="EMBL" id="JBHSLV010000021">
    <property type="protein sequence ID" value="MFC5393591.1"/>
    <property type="molecule type" value="Genomic_DNA"/>
</dbReference>
<name>A0ABW0H8T4_9HYPH</name>
<dbReference type="RefSeq" id="WP_377008610.1">
    <property type="nucleotide sequence ID" value="NZ_JBHSLV010000021.1"/>
</dbReference>
<evidence type="ECO:0000256" key="3">
    <source>
        <dbReference type="ARBA" id="ARBA00013014"/>
    </source>
</evidence>
<dbReference type="SUPFAM" id="SSF48179">
    <property type="entry name" value="6-phosphogluconate dehydrogenase C-terminal domain-like"/>
    <property type="match status" value="1"/>
</dbReference>
<evidence type="ECO:0000256" key="9">
    <source>
        <dbReference type="ARBA" id="ARBA00048793"/>
    </source>
</evidence>
<evidence type="ECO:0000259" key="11">
    <source>
        <dbReference type="Pfam" id="PF02558"/>
    </source>
</evidence>
<dbReference type="EC" id="1.1.1.169" evidence="3 10"/>
<evidence type="ECO:0000313" key="14">
    <source>
        <dbReference type="Proteomes" id="UP001596104"/>
    </source>
</evidence>
<evidence type="ECO:0000256" key="6">
    <source>
        <dbReference type="ARBA" id="ARBA00022857"/>
    </source>
</evidence>
<keyword evidence="5 10" id="KW-0566">Pantothenate biosynthesis</keyword>
<comment type="caution">
    <text evidence="13">The sequence shown here is derived from an EMBL/GenBank/DDBJ whole genome shotgun (WGS) entry which is preliminary data.</text>
</comment>